<dbReference type="InterPro" id="IPR036875">
    <property type="entry name" value="Znf_CCHC_sf"/>
</dbReference>
<evidence type="ECO:0000259" key="3">
    <source>
        <dbReference type="PROSITE" id="PS50158"/>
    </source>
</evidence>
<feature type="domain" description="CCHC-type" evidence="3">
    <location>
        <begin position="42"/>
        <end position="58"/>
    </location>
</feature>
<dbReference type="SUPFAM" id="SSF57756">
    <property type="entry name" value="Retrovirus zinc finger-like domains"/>
    <property type="match status" value="2"/>
</dbReference>
<name>A0AAD7P044_9AGAR</name>
<dbReference type="Gene3D" id="4.10.60.10">
    <property type="entry name" value="Zinc finger, CCHC-type"/>
    <property type="match status" value="3"/>
</dbReference>
<reference evidence="4" key="1">
    <citation type="submission" date="2023-03" db="EMBL/GenBank/DDBJ databases">
        <title>Massive genome expansion in bonnet fungi (Mycena s.s.) driven by repeated elements and novel gene families across ecological guilds.</title>
        <authorList>
            <consortium name="Lawrence Berkeley National Laboratory"/>
            <person name="Harder C.B."/>
            <person name="Miyauchi S."/>
            <person name="Viragh M."/>
            <person name="Kuo A."/>
            <person name="Thoen E."/>
            <person name="Andreopoulos B."/>
            <person name="Lu D."/>
            <person name="Skrede I."/>
            <person name="Drula E."/>
            <person name="Henrissat B."/>
            <person name="Morin E."/>
            <person name="Kohler A."/>
            <person name="Barry K."/>
            <person name="LaButti K."/>
            <person name="Morin E."/>
            <person name="Salamov A."/>
            <person name="Lipzen A."/>
            <person name="Mereny Z."/>
            <person name="Hegedus B."/>
            <person name="Baldrian P."/>
            <person name="Stursova M."/>
            <person name="Weitz H."/>
            <person name="Taylor A."/>
            <person name="Grigoriev I.V."/>
            <person name="Nagy L.G."/>
            <person name="Martin F."/>
            <person name="Kauserud H."/>
        </authorList>
    </citation>
    <scope>NUCLEOTIDE SEQUENCE</scope>
    <source>
        <strain evidence="4">CBHHK188m</strain>
    </source>
</reference>
<evidence type="ECO:0000256" key="1">
    <source>
        <dbReference type="ARBA" id="ARBA00022664"/>
    </source>
</evidence>
<organism evidence="4 5">
    <name type="scientific">Mycena maculata</name>
    <dbReference type="NCBI Taxonomy" id="230809"/>
    <lineage>
        <taxon>Eukaryota</taxon>
        <taxon>Fungi</taxon>
        <taxon>Dikarya</taxon>
        <taxon>Basidiomycota</taxon>
        <taxon>Agaricomycotina</taxon>
        <taxon>Agaricomycetes</taxon>
        <taxon>Agaricomycetidae</taxon>
        <taxon>Agaricales</taxon>
        <taxon>Marasmiineae</taxon>
        <taxon>Mycenaceae</taxon>
        <taxon>Mycena</taxon>
    </lineage>
</organism>
<dbReference type="PANTHER" id="PTHR23002">
    <property type="entry name" value="ZINC FINGER CCHC DOMAIN CONTAINING PROTEIN"/>
    <property type="match status" value="1"/>
</dbReference>
<comment type="caution">
    <text evidence="4">The sequence shown here is derived from an EMBL/GenBank/DDBJ whole genome shotgun (WGS) entry which is preliminary data.</text>
</comment>
<accession>A0AAD7P044</accession>
<dbReference type="InterPro" id="IPR001878">
    <property type="entry name" value="Znf_CCHC"/>
</dbReference>
<evidence type="ECO:0000313" key="4">
    <source>
        <dbReference type="EMBL" id="KAJ7782221.1"/>
    </source>
</evidence>
<dbReference type="SMART" id="SM00343">
    <property type="entry name" value="ZnF_C2HC"/>
    <property type="match status" value="3"/>
</dbReference>
<gene>
    <name evidence="4" type="ORF">DFH07DRAFT_789873</name>
</gene>
<dbReference type="Pfam" id="PF00098">
    <property type="entry name" value="zf-CCHC"/>
    <property type="match status" value="3"/>
</dbReference>
<dbReference type="AlphaFoldDB" id="A0AAD7P044"/>
<sequence length="101" mass="11349">MEQTLKTCYKCGREGHLSYTCPQNAALHGGSHFTDTSPATKKCYKCSGVGHIARECPKETRCYNCREMGHISRECPHPQKCHRCGKEGLVRPIPFYADTSK</sequence>
<keyword evidence="2" id="KW-0863">Zinc-finger</keyword>
<dbReference type="GO" id="GO:0006397">
    <property type="term" value="P:mRNA processing"/>
    <property type="evidence" value="ECO:0007669"/>
    <property type="project" value="UniProtKB-KW"/>
</dbReference>
<keyword evidence="2" id="KW-0862">Zinc</keyword>
<keyword evidence="2" id="KW-0479">Metal-binding</keyword>
<dbReference type="PROSITE" id="PS50158">
    <property type="entry name" value="ZF_CCHC"/>
    <property type="match status" value="3"/>
</dbReference>
<dbReference type="GO" id="GO:0008270">
    <property type="term" value="F:zinc ion binding"/>
    <property type="evidence" value="ECO:0007669"/>
    <property type="project" value="UniProtKB-KW"/>
</dbReference>
<dbReference type="InterPro" id="IPR051714">
    <property type="entry name" value="Znf_CCHC_NABP"/>
</dbReference>
<dbReference type="EMBL" id="JARJLG010000003">
    <property type="protein sequence ID" value="KAJ7782221.1"/>
    <property type="molecule type" value="Genomic_DNA"/>
</dbReference>
<proteinExistence type="predicted"/>
<keyword evidence="1" id="KW-0507">mRNA processing</keyword>
<feature type="domain" description="CCHC-type" evidence="3">
    <location>
        <begin position="8"/>
        <end position="23"/>
    </location>
</feature>
<feature type="domain" description="CCHC-type" evidence="3">
    <location>
        <begin position="61"/>
        <end position="76"/>
    </location>
</feature>
<dbReference type="Proteomes" id="UP001215280">
    <property type="component" value="Unassembled WGS sequence"/>
</dbReference>
<evidence type="ECO:0000313" key="5">
    <source>
        <dbReference type="Proteomes" id="UP001215280"/>
    </source>
</evidence>
<keyword evidence="5" id="KW-1185">Reference proteome</keyword>
<dbReference type="GO" id="GO:0003676">
    <property type="term" value="F:nucleic acid binding"/>
    <property type="evidence" value="ECO:0007669"/>
    <property type="project" value="InterPro"/>
</dbReference>
<evidence type="ECO:0000256" key="2">
    <source>
        <dbReference type="PROSITE-ProRule" id="PRU00047"/>
    </source>
</evidence>
<protein>
    <submittedName>
        <fullName evidence="4">UMS binding protein</fullName>
    </submittedName>
</protein>